<comment type="caution">
    <text evidence="2">The sequence shown here is derived from an EMBL/GenBank/DDBJ whole genome shotgun (WGS) entry which is preliminary data.</text>
</comment>
<comment type="cofactor">
    <cofactor evidence="1">
        <name>pyridoxal 5'-phosphate</name>
        <dbReference type="ChEBI" id="CHEBI:597326"/>
    </cofactor>
</comment>
<evidence type="ECO:0000313" key="3">
    <source>
        <dbReference type="Proteomes" id="UP001276840"/>
    </source>
</evidence>
<keyword evidence="3" id="KW-1185">Reference proteome</keyword>
<protein>
    <recommendedName>
        <fullName evidence="4">Glutamate-1-semialdehyde 2,1-aminomutase</fullName>
    </recommendedName>
</protein>
<dbReference type="Proteomes" id="UP001276840">
    <property type="component" value="Unassembled WGS sequence"/>
</dbReference>
<dbReference type="PANTHER" id="PTHR43713:SF3">
    <property type="entry name" value="GLUTAMATE-1-SEMIALDEHYDE 2,1-AMINOMUTASE 1, CHLOROPLASTIC-RELATED"/>
    <property type="match status" value="1"/>
</dbReference>
<gene>
    <name evidence="2" type="ORF">RFM68_23365</name>
</gene>
<dbReference type="InterPro" id="IPR015422">
    <property type="entry name" value="PyrdxlP-dep_Trfase_small"/>
</dbReference>
<accession>A0ABU4ZTR9</accession>
<organism evidence="2 3">
    <name type="scientific">Mesorhizobium montanum</name>
    <dbReference type="NCBI Taxonomy" id="3072323"/>
    <lineage>
        <taxon>Bacteria</taxon>
        <taxon>Pseudomonadati</taxon>
        <taxon>Pseudomonadota</taxon>
        <taxon>Alphaproteobacteria</taxon>
        <taxon>Hyphomicrobiales</taxon>
        <taxon>Phyllobacteriaceae</taxon>
        <taxon>Mesorhizobium</taxon>
    </lineage>
</organism>
<evidence type="ECO:0000313" key="2">
    <source>
        <dbReference type="EMBL" id="MDX8527443.1"/>
    </source>
</evidence>
<evidence type="ECO:0008006" key="4">
    <source>
        <dbReference type="Google" id="ProtNLM"/>
    </source>
</evidence>
<dbReference type="PANTHER" id="PTHR43713">
    <property type="entry name" value="GLUTAMATE-1-SEMIALDEHYDE 2,1-AMINOMUTASE"/>
    <property type="match status" value="1"/>
</dbReference>
<reference evidence="2 3" key="1">
    <citation type="submission" date="2023-08" db="EMBL/GenBank/DDBJ databases">
        <title>Implementing the SeqCode for naming new Mesorhizobium species isolated from Vachellia karroo root nodules.</title>
        <authorList>
            <person name="Van Lill M."/>
        </authorList>
    </citation>
    <scope>NUCLEOTIDE SEQUENCE [LARGE SCALE GENOMIC DNA]</scope>
    <source>
        <strain evidence="2 3">MSK 1335</strain>
    </source>
</reference>
<sequence length="149" mass="15668">MAVFDPTGGKPALPHGGTFTANPVTMRAGLAAMRALTKESFVRLDRLGAFLRDGAAAAFERHGLAGQCVGLGSLFKVHFTSRPVTDYRSVYPGQAERGKFEAFHKGLLGRGVLSASYGLFALSTPMTEADAGTILHAIDETLGEIAAQS</sequence>
<dbReference type="EMBL" id="JAVIJF010000018">
    <property type="protein sequence ID" value="MDX8527443.1"/>
    <property type="molecule type" value="Genomic_DNA"/>
</dbReference>
<dbReference type="Gene3D" id="3.90.1150.10">
    <property type="entry name" value="Aspartate Aminotransferase, domain 1"/>
    <property type="match status" value="1"/>
</dbReference>
<dbReference type="RefSeq" id="WP_320235488.1">
    <property type="nucleotide sequence ID" value="NZ_JAVIJF010000018.1"/>
</dbReference>
<dbReference type="InterPro" id="IPR015424">
    <property type="entry name" value="PyrdxlP-dep_Trfase"/>
</dbReference>
<dbReference type="SUPFAM" id="SSF53383">
    <property type="entry name" value="PLP-dependent transferases"/>
    <property type="match status" value="1"/>
</dbReference>
<name>A0ABU4ZTR9_9HYPH</name>
<proteinExistence type="predicted"/>
<evidence type="ECO:0000256" key="1">
    <source>
        <dbReference type="ARBA" id="ARBA00001933"/>
    </source>
</evidence>